<sequence length="188" mass="20314">MALLSIIMLAIAVSLDNLTVGTAYGIRKLHIPPYFLGAIGLMAFGACLIAGIFGEGLRMLLPDRGVSMLSGLLFIVIGLFSLRDIYRSHATEHTKGESEAPEHQLSDWKEGLFLAFALSLDALGAGITAAIFEYSLLLTSAVVAVCSVLFFVLGEKAGFFLIRIKWMKRLSFLPGILLIGLGVYQFVS</sequence>
<organism evidence="6 7">
    <name type="scientific">Thalassorhabdus alkalitolerans</name>
    <dbReference type="NCBI Taxonomy" id="2282697"/>
    <lineage>
        <taxon>Bacteria</taxon>
        <taxon>Bacillati</taxon>
        <taxon>Bacillota</taxon>
        <taxon>Bacilli</taxon>
        <taxon>Bacillales</taxon>
        <taxon>Bacillaceae</taxon>
        <taxon>Thalassorhabdus</taxon>
    </lineage>
</organism>
<feature type="transmembrane region" description="Helical" evidence="5">
    <location>
        <begin position="112"/>
        <end position="131"/>
    </location>
</feature>
<evidence type="ECO:0000256" key="1">
    <source>
        <dbReference type="ARBA" id="ARBA00022475"/>
    </source>
</evidence>
<evidence type="ECO:0000256" key="4">
    <source>
        <dbReference type="ARBA" id="ARBA00023136"/>
    </source>
</evidence>
<evidence type="ECO:0000256" key="3">
    <source>
        <dbReference type="ARBA" id="ARBA00022989"/>
    </source>
</evidence>
<feature type="transmembrane region" description="Helical" evidence="5">
    <location>
        <begin position="6"/>
        <end position="26"/>
    </location>
</feature>
<dbReference type="PANTHER" id="PTHR35529:SF2">
    <property type="entry name" value="SPORULATION PROTEIN YTAF-RELATED"/>
    <property type="match status" value="1"/>
</dbReference>
<keyword evidence="2 5" id="KW-0812">Transmembrane</keyword>
<evidence type="ECO:0000313" key="6">
    <source>
        <dbReference type="EMBL" id="MFC5712386.1"/>
    </source>
</evidence>
<evidence type="ECO:0000256" key="5">
    <source>
        <dbReference type="SAM" id="Phobius"/>
    </source>
</evidence>
<name>A0ABW0YKY0_9BACI</name>
<protein>
    <submittedName>
        <fullName evidence="6">Manganese efflux pump</fullName>
    </submittedName>
</protein>
<keyword evidence="4 5" id="KW-0472">Membrane</keyword>
<dbReference type="PANTHER" id="PTHR35529">
    <property type="entry name" value="MANGANESE EFFLUX PUMP MNTP-RELATED"/>
    <property type="match status" value="1"/>
</dbReference>
<feature type="transmembrane region" description="Helical" evidence="5">
    <location>
        <begin position="33"/>
        <end position="53"/>
    </location>
</feature>
<feature type="transmembrane region" description="Helical" evidence="5">
    <location>
        <begin position="166"/>
        <end position="187"/>
    </location>
</feature>
<comment type="caution">
    <text evidence="6">The sequence shown here is derived from an EMBL/GenBank/DDBJ whole genome shotgun (WGS) entry which is preliminary data.</text>
</comment>
<accession>A0ABW0YKY0</accession>
<evidence type="ECO:0000313" key="7">
    <source>
        <dbReference type="Proteomes" id="UP001596142"/>
    </source>
</evidence>
<dbReference type="EMBL" id="JBHSOZ010000003">
    <property type="protein sequence ID" value="MFC5712386.1"/>
    <property type="molecule type" value="Genomic_DNA"/>
</dbReference>
<dbReference type="Pfam" id="PF02659">
    <property type="entry name" value="Mntp"/>
    <property type="match status" value="2"/>
</dbReference>
<dbReference type="InterPro" id="IPR003810">
    <property type="entry name" value="Mntp/YtaF"/>
</dbReference>
<keyword evidence="1" id="KW-1003">Cell membrane</keyword>
<proteinExistence type="predicted"/>
<gene>
    <name evidence="6" type="ORF">ACFPU1_06300</name>
</gene>
<reference evidence="7" key="1">
    <citation type="journal article" date="2019" name="Int. J. Syst. Evol. Microbiol.">
        <title>The Global Catalogue of Microorganisms (GCM) 10K type strain sequencing project: providing services to taxonomists for standard genome sequencing and annotation.</title>
        <authorList>
            <consortium name="The Broad Institute Genomics Platform"/>
            <consortium name="The Broad Institute Genome Sequencing Center for Infectious Disease"/>
            <person name="Wu L."/>
            <person name="Ma J."/>
        </authorList>
    </citation>
    <scope>NUCLEOTIDE SEQUENCE [LARGE SCALE GENOMIC DNA]</scope>
    <source>
        <strain evidence="7">CECT 7184</strain>
    </source>
</reference>
<keyword evidence="7" id="KW-1185">Reference proteome</keyword>
<dbReference type="RefSeq" id="WP_385939508.1">
    <property type="nucleotide sequence ID" value="NZ_JBHSOZ010000003.1"/>
</dbReference>
<feature type="transmembrane region" description="Helical" evidence="5">
    <location>
        <begin position="65"/>
        <end position="82"/>
    </location>
</feature>
<keyword evidence="3 5" id="KW-1133">Transmembrane helix</keyword>
<dbReference type="Proteomes" id="UP001596142">
    <property type="component" value="Unassembled WGS sequence"/>
</dbReference>
<feature type="transmembrane region" description="Helical" evidence="5">
    <location>
        <begin position="137"/>
        <end position="154"/>
    </location>
</feature>
<evidence type="ECO:0000256" key="2">
    <source>
        <dbReference type="ARBA" id="ARBA00022692"/>
    </source>
</evidence>